<organism evidence="1 2">
    <name type="scientific">Nocardioides lianchengensis</name>
    <dbReference type="NCBI Taxonomy" id="1045774"/>
    <lineage>
        <taxon>Bacteria</taxon>
        <taxon>Bacillati</taxon>
        <taxon>Actinomycetota</taxon>
        <taxon>Actinomycetes</taxon>
        <taxon>Propionibacteriales</taxon>
        <taxon>Nocardioidaceae</taxon>
        <taxon>Nocardioides</taxon>
    </lineage>
</organism>
<evidence type="ECO:0000313" key="1">
    <source>
        <dbReference type="EMBL" id="SDE02011.1"/>
    </source>
</evidence>
<keyword evidence="2" id="KW-1185">Reference proteome</keyword>
<dbReference type="EMBL" id="FMZM01000013">
    <property type="protein sequence ID" value="SDE02011.1"/>
    <property type="molecule type" value="Genomic_DNA"/>
</dbReference>
<sequence length="159" mass="17097">MKLLDRVVLPLRVLLVLLLVGLVFGQLVSIPGQFAHLAQEEPDLAHLRWPLTAFFVLEVLALQVVVVCTWRLLTLAHADRIFSAEAFAWVDGIVGAIAAAWLLYAAGAAWAIAQADDPGTPILLIGVGLVGGVVTLVLVVMRALLHQATDLRLELEAVI</sequence>
<name>A0A1G6ZHP5_9ACTN</name>
<reference evidence="1 2" key="1">
    <citation type="submission" date="2016-10" db="EMBL/GenBank/DDBJ databases">
        <authorList>
            <person name="de Groot N.N."/>
        </authorList>
    </citation>
    <scope>NUCLEOTIDE SEQUENCE [LARGE SCALE GENOMIC DNA]</scope>
    <source>
        <strain evidence="1 2">CGMCC 4.6858</strain>
    </source>
</reference>
<proteinExistence type="predicted"/>
<dbReference type="Proteomes" id="UP000199034">
    <property type="component" value="Unassembled WGS sequence"/>
</dbReference>
<dbReference type="InterPro" id="IPR021354">
    <property type="entry name" value="DUF2975"/>
</dbReference>
<gene>
    <name evidence="1" type="ORF">SAMN05421872_113150</name>
</gene>
<evidence type="ECO:0000313" key="2">
    <source>
        <dbReference type="Proteomes" id="UP000199034"/>
    </source>
</evidence>
<evidence type="ECO:0008006" key="3">
    <source>
        <dbReference type="Google" id="ProtNLM"/>
    </source>
</evidence>
<protein>
    <recommendedName>
        <fullName evidence="3">DUF2975 domain-containing protein</fullName>
    </recommendedName>
</protein>
<accession>A0A1G6ZHP5</accession>
<dbReference type="STRING" id="1045774.SAMN05421872_113150"/>
<dbReference type="AlphaFoldDB" id="A0A1G6ZHP5"/>
<dbReference type="Pfam" id="PF11188">
    <property type="entry name" value="DUF2975"/>
    <property type="match status" value="1"/>
</dbReference>
<dbReference type="RefSeq" id="WP_090860350.1">
    <property type="nucleotide sequence ID" value="NZ_FMZM01000013.1"/>
</dbReference>